<name>A0A6L2M8E6_TANCI</name>
<sequence length="90" mass="9951">MGMRTNVGDEDCYFARFDDPITRVGCRGYDFSSILVQDWCSFGCLLTLVGFSKIMCISNNGDEFLLVCKKLSISLGSPDLDVGFSLISDM</sequence>
<gene>
    <name evidence="1" type="ORF">Tci_042189</name>
</gene>
<reference evidence="1" key="1">
    <citation type="journal article" date="2019" name="Sci. Rep.">
        <title>Draft genome of Tanacetum cinerariifolium, the natural source of mosquito coil.</title>
        <authorList>
            <person name="Yamashiro T."/>
            <person name="Shiraishi A."/>
            <person name="Satake H."/>
            <person name="Nakayama K."/>
        </authorList>
    </citation>
    <scope>NUCLEOTIDE SEQUENCE</scope>
</reference>
<proteinExistence type="predicted"/>
<dbReference type="EMBL" id="BKCJ010006072">
    <property type="protein sequence ID" value="GEU70211.1"/>
    <property type="molecule type" value="Genomic_DNA"/>
</dbReference>
<comment type="caution">
    <text evidence="1">The sequence shown here is derived from an EMBL/GenBank/DDBJ whole genome shotgun (WGS) entry which is preliminary data.</text>
</comment>
<evidence type="ECO:0000313" key="1">
    <source>
        <dbReference type="EMBL" id="GEU70211.1"/>
    </source>
</evidence>
<protein>
    <submittedName>
        <fullName evidence="1">Uncharacterized protein</fullName>
    </submittedName>
</protein>
<dbReference type="AlphaFoldDB" id="A0A6L2M8E6"/>
<accession>A0A6L2M8E6</accession>
<organism evidence="1">
    <name type="scientific">Tanacetum cinerariifolium</name>
    <name type="common">Dalmatian daisy</name>
    <name type="synonym">Chrysanthemum cinerariifolium</name>
    <dbReference type="NCBI Taxonomy" id="118510"/>
    <lineage>
        <taxon>Eukaryota</taxon>
        <taxon>Viridiplantae</taxon>
        <taxon>Streptophyta</taxon>
        <taxon>Embryophyta</taxon>
        <taxon>Tracheophyta</taxon>
        <taxon>Spermatophyta</taxon>
        <taxon>Magnoliopsida</taxon>
        <taxon>eudicotyledons</taxon>
        <taxon>Gunneridae</taxon>
        <taxon>Pentapetalae</taxon>
        <taxon>asterids</taxon>
        <taxon>campanulids</taxon>
        <taxon>Asterales</taxon>
        <taxon>Asteraceae</taxon>
        <taxon>Asteroideae</taxon>
        <taxon>Anthemideae</taxon>
        <taxon>Anthemidinae</taxon>
        <taxon>Tanacetum</taxon>
    </lineage>
</organism>